<proteinExistence type="predicted"/>
<accession>A0A4D6DV11</accession>
<reference evidence="1 2" key="1">
    <citation type="submission" date="2019-03" db="EMBL/GenBank/DDBJ databases">
        <title>Bacteriophages that Target Cytolytic Enterococcus faecalis Reduce Features of Ethanol-induced Liver Disease.</title>
        <authorList>
            <person name="Fouts D.E."/>
            <person name="Duan Y."/>
            <person name="White R.C."/>
            <person name="Nguyen K."/>
            <person name="Singh I."/>
            <person name="Schnabl B."/>
        </authorList>
    </citation>
    <scope>NUCLEOTIDE SEQUENCE [LARGE SCALE GENOMIC DNA]</scope>
</reference>
<keyword evidence="2" id="KW-1185">Reference proteome</keyword>
<evidence type="ECO:0000313" key="1">
    <source>
        <dbReference type="EMBL" id="QBZ70038.1"/>
    </source>
</evidence>
<dbReference type="Proteomes" id="UP000297011">
    <property type="component" value="Segment"/>
</dbReference>
<name>A0A4D6DV11_9CAUD</name>
<dbReference type="EMBL" id="MK721192">
    <property type="protein sequence ID" value="QBZ70038.1"/>
    <property type="molecule type" value="Genomic_DNA"/>
</dbReference>
<organism evidence="1 2">
    <name type="scientific">Enterococcus phage vB_EfaM_Ef2.3</name>
    <dbReference type="NCBI Taxonomy" id="2546634"/>
    <lineage>
        <taxon>Viruses</taxon>
        <taxon>Duplodnaviria</taxon>
        <taxon>Heunggongvirae</taxon>
        <taxon>Uroviricota</taxon>
        <taxon>Caudoviricetes</taxon>
        <taxon>Herelleviridae</taxon>
        <taxon>Brockvirinae</taxon>
        <taxon>Kochikohdavirus</taxon>
        <taxon>Kochikohdavirus Ef23</taxon>
    </lineage>
</organism>
<sequence length="60" mass="6921">MVIECLMCQVPLEETCGDFYLDEMLCGLCAMHLLLDGIEQSLMMEIYVSELLLEEEENML</sequence>
<evidence type="ECO:0000313" key="2">
    <source>
        <dbReference type="Proteomes" id="UP000297011"/>
    </source>
</evidence>
<protein>
    <submittedName>
        <fullName evidence="1">Uncharacterized protein</fullName>
    </submittedName>
</protein>